<accession>A0A2R6WPP6</accession>
<dbReference type="Gramene" id="Mp7g09000.1">
    <property type="protein sequence ID" value="Mp7g09000.1.cds1"/>
    <property type="gene ID" value="Mp7g09000"/>
</dbReference>
<dbReference type="AlphaFoldDB" id="A0A2R6WPP6"/>
<name>A0A2R6WPP6_MARPO</name>
<reference evidence="2" key="1">
    <citation type="journal article" date="2017" name="Cell">
        <title>Insights into land plant evolution garnered from the Marchantia polymorpha genome.</title>
        <authorList>
            <person name="Bowman J.L."/>
            <person name="Kohchi T."/>
            <person name="Yamato K.T."/>
            <person name="Jenkins J."/>
            <person name="Shu S."/>
            <person name="Ishizaki K."/>
            <person name="Yamaoka S."/>
            <person name="Nishihama R."/>
            <person name="Nakamura Y."/>
            <person name="Berger F."/>
            <person name="Adam C."/>
            <person name="Aki S.S."/>
            <person name="Althoff F."/>
            <person name="Araki T."/>
            <person name="Arteaga-Vazquez M.A."/>
            <person name="Balasubrmanian S."/>
            <person name="Barry K."/>
            <person name="Bauer D."/>
            <person name="Boehm C.R."/>
            <person name="Briginshaw L."/>
            <person name="Caballero-Perez J."/>
            <person name="Catarino B."/>
            <person name="Chen F."/>
            <person name="Chiyoda S."/>
            <person name="Chovatia M."/>
            <person name="Davies K.M."/>
            <person name="Delmans M."/>
            <person name="Demura T."/>
            <person name="Dierschke T."/>
            <person name="Dolan L."/>
            <person name="Dorantes-Acosta A.E."/>
            <person name="Eklund D.M."/>
            <person name="Florent S.N."/>
            <person name="Flores-Sandoval E."/>
            <person name="Fujiyama A."/>
            <person name="Fukuzawa H."/>
            <person name="Galik B."/>
            <person name="Grimanelli D."/>
            <person name="Grimwood J."/>
            <person name="Grossniklaus U."/>
            <person name="Hamada T."/>
            <person name="Haseloff J."/>
            <person name="Hetherington A.J."/>
            <person name="Higo A."/>
            <person name="Hirakawa Y."/>
            <person name="Hundley H.N."/>
            <person name="Ikeda Y."/>
            <person name="Inoue K."/>
            <person name="Inoue S.I."/>
            <person name="Ishida S."/>
            <person name="Jia Q."/>
            <person name="Kakita M."/>
            <person name="Kanazawa T."/>
            <person name="Kawai Y."/>
            <person name="Kawashima T."/>
            <person name="Kennedy M."/>
            <person name="Kinose K."/>
            <person name="Kinoshita T."/>
            <person name="Kohara Y."/>
            <person name="Koide E."/>
            <person name="Komatsu K."/>
            <person name="Kopischke S."/>
            <person name="Kubo M."/>
            <person name="Kyozuka J."/>
            <person name="Lagercrantz U."/>
            <person name="Lin S.S."/>
            <person name="Lindquist E."/>
            <person name="Lipzen A.M."/>
            <person name="Lu C.W."/>
            <person name="De Luna E."/>
            <person name="Martienssen R.A."/>
            <person name="Minamino N."/>
            <person name="Mizutani M."/>
            <person name="Mizutani M."/>
            <person name="Mochizuki N."/>
            <person name="Monte I."/>
            <person name="Mosher R."/>
            <person name="Nagasaki H."/>
            <person name="Nakagami H."/>
            <person name="Naramoto S."/>
            <person name="Nishitani K."/>
            <person name="Ohtani M."/>
            <person name="Okamoto T."/>
            <person name="Okumura M."/>
            <person name="Phillips J."/>
            <person name="Pollak B."/>
            <person name="Reinders A."/>
            <person name="Rovekamp M."/>
            <person name="Sano R."/>
            <person name="Sawa S."/>
            <person name="Schmid M.W."/>
            <person name="Shirakawa M."/>
            <person name="Solano R."/>
            <person name="Spunde A."/>
            <person name="Suetsugu N."/>
            <person name="Sugano S."/>
            <person name="Sugiyama A."/>
            <person name="Sun R."/>
            <person name="Suzuki Y."/>
            <person name="Takenaka M."/>
            <person name="Takezawa D."/>
            <person name="Tomogane H."/>
            <person name="Tsuzuki M."/>
            <person name="Ueda T."/>
            <person name="Umeda M."/>
            <person name="Ward J.M."/>
            <person name="Watanabe Y."/>
            <person name="Yazaki K."/>
            <person name="Yokoyama R."/>
            <person name="Yoshitake Y."/>
            <person name="Yotsui I."/>
            <person name="Zachgo S."/>
            <person name="Schmutz J."/>
        </authorList>
    </citation>
    <scope>NUCLEOTIDE SEQUENCE [LARGE SCALE GENOMIC DNA]</scope>
    <source>
        <strain evidence="2">Tak-1</strain>
    </source>
</reference>
<evidence type="ECO:0000313" key="2">
    <source>
        <dbReference type="Proteomes" id="UP000244005"/>
    </source>
</evidence>
<dbReference type="Proteomes" id="UP000244005">
    <property type="component" value="Unassembled WGS sequence"/>
</dbReference>
<sequence>MQSTSSACLRTQTCTHCFRCESQGASPVSVLSGRSDLNYPFFRAQDACPPAIDLLILPCSQTAPVSVDAASSDHSPPTHAPAAYALANRGEEEARWTLKTACHMSLFLFWAY</sequence>
<organism evidence="1 2">
    <name type="scientific">Marchantia polymorpha</name>
    <name type="common">Common liverwort</name>
    <name type="synonym">Marchantia aquatica</name>
    <dbReference type="NCBI Taxonomy" id="3197"/>
    <lineage>
        <taxon>Eukaryota</taxon>
        <taxon>Viridiplantae</taxon>
        <taxon>Streptophyta</taxon>
        <taxon>Embryophyta</taxon>
        <taxon>Marchantiophyta</taxon>
        <taxon>Marchantiopsida</taxon>
        <taxon>Marchantiidae</taxon>
        <taxon>Marchantiales</taxon>
        <taxon>Marchantiaceae</taxon>
        <taxon>Marchantia</taxon>
    </lineage>
</organism>
<keyword evidence="2" id="KW-1185">Reference proteome</keyword>
<proteinExistence type="predicted"/>
<gene>
    <name evidence="1" type="ORF">MARPO_0068s0053</name>
</gene>
<dbReference type="EMBL" id="KZ772740">
    <property type="protein sequence ID" value="PTQ35838.1"/>
    <property type="molecule type" value="Genomic_DNA"/>
</dbReference>
<protein>
    <submittedName>
        <fullName evidence="1">Uncharacterized protein</fullName>
    </submittedName>
</protein>
<evidence type="ECO:0000313" key="1">
    <source>
        <dbReference type="EMBL" id="PTQ35838.1"/>
    </source>
</evidence>